<dbReference type="Gene3D" id="3.40.50.261">
    <property type="entry name" value="Succinyl-CoA synthetase domains"/>
    <property type="match status" value="2"/>
</dbReference>
<dbReference type="KEGG" id="cpoy:GP475_00575"/>
<dbReference type="Gene3D" id="3.40.630.30">
    <property type="match status" value="1"/>
</dbReference>
<dbReference type="SUPFAM" id="SSF55729">
    <property type="entry name" value="Acyl-CoA N-acyltransferases (Nat)"/>
    <property type="match status" value="1"/>
</dbReference>
<protein>
    <submittedName>
        <fullName evidence="2">GNAT family N-acetyltransferase</fullName>
    </submittedName>
</protein>
<dbReference type="InterPro" id="IPR032875">
    <property type="entry name" value="Succ_CoA_lig_flav_dom"/>
</dbReference>
<dbReference type="PANTHER" id="PTHR42793:SF1">
    <property type="entry name" value="PEPTIDYL-LYSINE N-ACETYLTRANSFERASE PATZ"/>
    <property type="match status" value="1"/>
</dbReference>
<name>A0A7H0SL65_9CORY</name>
<proteinExistence type="predicted"/>
<dbReference type="Pfam" id="PF13549">
    <property type="entry name" value="ATP-grasp_5"/>
    <property type="match status" value="1"/>
</dbReference>
<dbReference type="SUPFAM" id="SSF56059">
    <property type="entry name" value="Glutathione synthetase ATP-binding domain-like"/>
    <property type="match status" value="1"/>
</dbReference>
<dbReference type="Pfam" id="PF13607">
    <property type="entry name" value="Succ_CoA_lig"/>
    <property type="match status" value="1"/>
</dbReference>
<keyword evidence="3" id="KW-1185">Reference proteome</keyword>
<dbReference type="InterPro" id="IPR016102">
    <property type="entry name" value="Succinyl-CoA_synth-like"/>
</dbReference>
<dbReference type="SUPFAM" id="SSF52210">
    <property type="entry name" value="Succinyl-CoA synthetase domains"/>
    <property type="match status" value="2"/>
</dbReference>
<dbReference type="GO" id="GO:0005524">
    <property type="term" value="F:ATP binding"/>
    <property type="evidence" value="ECO:0007669"/>
    <property type="project" value="InterPro"/>
</dbReference>
<organism evidence="2 3">
    <name type="scientific">Corynebacterium poyangense</name>
    <dbReference type="NCBI Taxonomy" id="2684405"/>
    <lineage>
        <taxon>Bacteria</taxon>
        <taxon>Bacillati</taxon>
        <taxon>Actinomycetota</taxon>
        <taxon>Actinomycetes</taxon>
        <taxon>Mycobacteriales</taxon>
        <taxon>Corynebacteriaceae</taxon>
        <taxon>Corynebacterium</taxon>
    </lineage>
</organism>
<gene>
    <name evidence="2" type="ORF">GP475_00575</name>
</gene>
<evidence type="ECO:0000313" key="2">
    <source>
        <dbReference type="EMBL" id="QNQ89290.1"/>
    </source>
</evidence>
<dbReference type="PANTHER" id="PTHR42793">
    <property type="entry name" value="COA BINDING DOMAIN CONTAINING PROTEIN"/>
    <property type="match status" value="1"/>
</dbReference>
<feature type="domain" description="N-acetyltransferase" evidence="1">
    <location>
        <begin position="36"/>
        <end position="194"/>
    </location>
</feature>
<evidence type="ECO:0000313" key="3">
    <source>
        <dbReference type="Proteomes" id="UP000516320"/>
    </source>
</evidence>
<keyword evidence="2" id="KW-0808">Transferase</keyword>
<dbReference type="RefSeq" id="WP_187974745.1">
    <property type="nucleotide sequence ID" value="NZ_CP046884.1"/>
</dbReference>
<reference evidence="2 3" key="1">
    <citation type="submission" date="2019-12" db="EMBL/GenBank/DDBJ databases">
        <title>Corynebacterium sp. nov., isolated from feces of the Anser Albifrons in China.</title>
        <authorList>
            <person name="Liu Q."/>
        </authorList>
    </citation>
    <scope>NUCLEOTIDE SEQUENCE [LARGE SCALE GENOMIC DNA]</scope>
    <source>
        <strain evidence="2 3">4H37-19</strain>
    </source>
</reference>
<dbReference type="Pfam" id="PF00583">
    <property type="entry name" value="Acetyltransf_1"/>
    <property type="match status" value="1"/>
</dbReference>
<dbReference type="InterPro" id="IPR000182">
    <property type="entry name" value="GNAT_dom"/>
</dbReference>
<dbReference type="InterPro" id="IPR013815">
    <property type="entry name" value="ATP_grasp_subdomain_1"/>
</dbReference>
<dbReference type="PROSITE" id="PS51186">
    <property type="entry name" value="GNAT"/>
    <property type="match status" value="1"/>
</dbReference>
<dbReference type="EMBL" id="CP046884">
    <property type="protein sequence ID" value="QNQ89290.1"/>
    <property type="molecule type" value="Genomic_DNA"/>
</dbReference>
<dbReference type="InterPro" id="IPR016181">
    <property type="entry name" value="Acyl_CoA_acyltransferase"/>
</dbReference>
<dbReference type="AlphaFoldDB" id="A0A7H0SL65"/>
<dbReference type="SUPFAM" id="SSF51735">
    <property type="entry name" value="NAD(P)-binding Rossmann-fold domains"/>
    <property type="match status" value="1"/>
</dbReference>
<dbReference type="Gene3D" id="3.30.1490.20">
    <property type="entry name" value="ATP-grasp fold, A domain"/>
    <property type="match status" value="1"/>
</dbReference>
<dbReference type="InterPro" id="IPR036291">
    <property type="entry name" value="NAD(P)-bd_dom_sf"/>
</dbReference>
<dbReference type="Gene3D" id="3.40.50.720">
    <property type="entry name" value="NAD(P)-binding Rossmann-like Domain"/>
    <property type="match status" value="1"/>
</dbReference>
<accession>A0A7H0SL65</accession>
<dbReference type="Proteomes" id="UP000516320">
    <property type="component" value="Chromosome"/>
</dbReference>
<sequence>MNVEKSQPVGAGSALEKSSASARWEADVILNDGGIATLRSVAPGDGEALRRFYSRVSDRSKYLRFFSTHPELSDEDLERWMSTDSYDKVTLVMVERDSIIAVAGYEIVPEFLPARVGDVSFLVQDSHHSRGVGNILLEHLAEIGREGGVERFFAEMLTQNRQMAQVFIRAGYSATPELADGFVTVDFTIEPNVKSREVMERREMRAEANSIRRLLNPASVAVIGEIDGVRALIPSLVTGRYQGQLHIVTTPTKETSVAEGLDRLSSSVDLVLVEHNPEQLDQIMAAAARKNATGLVIFANSQNPGLSHDQARDVVLKARDYGLRALGPAALGLINTDPQMSLNATPAPMPRRGKVGLFTQSAGVATLALSHAIERGCGLSSFVGAGLFADVTGNDVIQYWGDDENTDICLLSLDSIGNPRKFFRVLHRLALEKHVVVFIPSRALQSARHYGEAEGMSLEAIGPHALDEVIRQTGSMVVTRRDTMYDIAQLLARQPLPRGNNVAVVSNSAGLTQQMAQSARRFGLEPHPFTVLEEPVSGIAARIEECLNDDGIDAVLATVVEVGIEPDAPVLTAAAERLAELAARTTDTPVIASLVGFGKPDIVMPAEESQGQLPLFPTYADALETLGLIVDNERRRAQARPQPEDEIGEGAKEDALEVVERVLEDCPEGRWATDTECSEILAAYGIDIVPWVAVNNLEEAVAAGEKHGWDVVLKCVSSLARGRSEWPTVIRHIRDAEAMAEAWQTLQLMAQELQLISPDSDDLSALEPVVQTTVATGAALTVRAVEDPVIGPVVSLGISGITNDLLEDKAWRVPPLRRSDAKDMVLQLSAAPLLTGYRGSKPSRLDSVERVIMQLARLKDDIAGIVEVELTPVIAGVVNTDIVGARMRIAPLSEHRDPLVRKIS</sequence>
<dbReference type="Gene3D" id="3.30.470.20">
    <property type="entry name" value="ATP-grasp fold, B domain"/>
    <property type="match status" value="1"/>
</dbReference>
<evidence type="ECO:0000259" key="1">
    <source>
        <dbReference type="PROSITE" id="PS51186"/>
    </source>
</evidence>
<dbReference type="GO" id="GO:0016747">
    <property type="term" value="F:acyltransferase activity, transferring groups other than amino-acyl groups"/>
    <property type="evidence" value="ECO:0007669"/>
    <property type="project" value="InterPro"/>
</dbReference>